<organism evidence="2 3">
    <name type="scientific">Diversispora epigaea</name>
    <dbReference type="NCBI Taxonomy" id="1348612"/>
    <lineage>
        <taxon>Eukaryota</taxon>
        <taxon>Fungi</taxon>
        <taxon>Fungi incertae sedis</taxon>
        <taxon>Mucoromycota</taxon>
        <taxon>Glomeromycotina</taxon>
        <taxon>Glomeromycetes</taxon>
        <taxon>Diversisporales</taxon>
        <taxon>Diversisporaceae</taxon>
        <taxon>Diversispora</taxon>
    </lineage>
</organism>
<evidence type="ECO:0000313" key="3">
    <source>
        <dbReference type="Proteomes" id="UP000266861"/>
    </source>
</evidence>
<dbReference type="EMBL" id="PQFF01000142">
    <property type="protein sequence ID" value="RHZ79175.1"/>
    <property type="molecule type" value="Genomic_DNA"/>
</dbReference>
<accession>A0A397IT52</accession>
<evidence type="ECO:0000313" key="2">
    <source>
        <dbReference type="EMBL" id="RHZ79175.1"/>
    </source>
</evidence>
<reference evidence="2 3" key="1">
    <citation type="submission" date="2018-08" db="EMBL/GenBank/DDBJ databases">
        <title>Genome and evolution of the arbuscular mycorrhizal fungus Diversispora epigaea (formerly Glomus versiforme) and its bacterial endosymbionts.</title>
        <authorList>
            <person name="Sun X."/>
            <person name="Fei Z."/>
            <person name="Harrison M."/>
        </authorList>
    </citation>
    <scope>NUCLEOTIDE SEQUENCE [LARGE SCALE GENOMIC DNA]</scope>
    <source>
        <strain evidence="2 3">IT104</strain>
    </source>
</reference>
<feature type="coiled-coil region" evidence="1">
    <location>
        <begin position="920"/>
        <end position="951"/>
    </location>
</feature>
<name>A0A397IT52_9GLOM</name>
<dbReference type="OrthoDB" id="2352817at2759"/>
<dbReference type="Proteomes" id="UP000266861">
    <property type="component" value="Unassembled WGS sequence"/>
</dbReference>
<keyword evidence="1" id="KW-0175">Coiled coil</keyword>
<protein>
    <submittedName>
        <fullName evidence="2">Uncharacterized protein</fullName>
    </submittedName>
</protein>
<proteinExistence type="predicted"/>
<gene>
    <name evidence="2" type="ORF">Glove_151g136</name>
</gene>
<keyword evidence="3" id="KW-1185">Reference proteome</keyword>
<sequence length="991" mass="115063">MPAYKQHLKRKIAISDIDWYKFFIQWKKQLSSIIEFNTHLKTIYPSDYIFTDHELRTWRAMMKSVGFKFWTKTPDASSDQEIISYLYASDFLNINSQADEIQTKNIELQNTIDRFWKSLNNSIQINKRGLNGKQRILSVIAKNFSFCEIYNNLKVSNDLICAAQMYSQINGPECPAINKPILKRNYISEIKNKEFEDFFSDKNNVSMSSYKVDSKTNLPLLYLKDNKQSLWEKFETIYPNGIKRTSFMARLTNGRYVYRQDLGGLCSICNEYGYDTFDALINTINLYVEEHKEKNNLINTVENLRHHLRRGFEKEITIENNGMVVHDNCINHCLLYAFNECSEKHKFRCQLCDQLFSLLKHLINILPHNLQSFIEEKKEKLIYFLAHQARKVYLNNQFKAQLSKLDDNGAIFVCDYKMRILPKSVRETKEQFFGKRGWTLHTILVFTKKESLLLDVQAFDHWSTDTKQDAWFTASSFDAVFEILDPKPKWIKLFSDNGGHYHNSELMTTVTYWNQWYNIDIRGWYFFEPGEAKSSVDSHHTQISHAIKRYIRIGNSLDNGKKIETAIKNLGGTAVANLEPKRDHVTVKTIAGITKLSYFEWPIEGPFFGYIRARTLPNFGPWLNYSPNDLTKLISEPLHKPTLDVRFMHISAINRIPIFVHSTSASPEVSNHTKSNSDWNFSIIPTILKNNGTAVANLEPKRDHVTVKTIAGITKLSYFEWPIEGPFFGYIRARTLPNFGPWLNYSPNDLTKLISEPLHKPTLDVRFMHISAINRIPIFVHSTSASPEVSNHTKSNSDWNFSIIPTILKNNDEKLNNNNNNYQSYTELNTTFELPKGWALKGNQKFGQRGSGKRITGIVKIYLESFFLVGNVNKTDRMSAKDMITELEKIVETGEIQQSDVPAIKTVEGRITRYAANLRREAAEQRVAEYHKNNEQEMEIYQSELSNMLEETENHQSGLSRTLEINNSARKHLGDISNTINSQYRNKRQKK</sequence>
<dbReference type="AlphaFoldDB" id="A0A397IT52"/>
<comment type="caution">
    <text evidence="2">The sequence shown here is derived from an EMBL/GenBank/DDBJ whole genome shotgun (WGS) entry which is preliminary data.</text>
</comment>
<evidence type="ECO:0000256" key="1">
    <source>
        <dbReference type="SAM" id="Coils"/>
    </source>
</evidence>